<evidence type="ECO:0000256" key="9">
    <source>
        <dbReference type="ARBA" id="ARBA00023136"/>
    </source>
</evidence>
<dbReference type="InterPro" id="IPR051045">
    <property type="entry name" value="TonB-dependent_transducer"/>
</dbReference>
<evidence type="ECO:0000313" key="13">
    <source>
        <dbReference type="Proteomes" id="UP000198598"/>
    </source>
</evidence>
<keyword evidence="5" id="KW-0997">Cell inner membrane</keyword>
<feature type="chain" id="PRO_5011469602" evidence="10">
    <location>
        <begin position="19"/>
        <end position="484"/>
    </location>
</feature>
<dbReference type="GO" id="GO:0031992">
    <property type="term" value="F:energy transducer activity"/>
    <property type="evidence" value="ECO:0007669"/>
    <property type="project" value="TreeGrafter"/>
</dbReference>
<dbReference type="SUPFAM" id="SSF74653">
    <property type="entry name" value="TolA/TonB C-terminal domain"/>
    <property type="match status" value="2"/>
</dbReference>
<dbReference type="GO" id="GO:0098797">
    <property type="term" value="C:plasma membrane protein complex"/>
    <property type="evidence" value="ECO:0007669"/>
    <property type="project" value="TreeGrafter"/>
</dbReference>
<evidence type="ECO:0000256" key="4">
    <source>
        <dbReference type="ARBA" id="ARBA00022475"/>
    </source>
</evidence>
<keyword evidence="10" id="KW-0732">Signal</keyword>
<dbReference type="Gene3D" id="3.30.1150.10">
    <property type="match status" value="2"/>
</dbReference>
<keyword evidence="9" id="KW-0472">Membrane</keyword>
<keyword evidence="4" id="KW-1003">Cell membrane</keyword>
<dbReference type="STRING" id="662367.SAMN05216167_104267"/>
<keyword evidence="7" id="KW-0653">Protein transport</keyword>
<evidence type="ECO:0000256" key="3">
    <source>
        <dbReference type="ARBA" id="ARBA00022448"/>
    </source>
</evidence>
<dbReference type="InterPro" id="IPR037682">
    <property type="entry name" value="TonB_C"/>
</dbReference>
<keyword evidence="8" id="KW-1133">Transmembrane helix</keyword>
<evidence type="ECO:0000256" key="5">
    <source>
        <dbReference type="ARBA" id="ARBA00022519"/>
    </source>
</evidence>
<comment type="similarity">
    <text evidence="2">Belongs to the TonB family.</text>
</comment>
<feature type="domain" description="TonB C-terminal" evidence="11">
    <location>
        <begin position="393"/>
        <end position="484"/>
    </location>
</feature>
<dbReference type="OrthoDB" id="9812355at2"/>
<dbReference type="AlphaFoldDB" id="A0A1I1R6E5"/>
<dbReference type="PROSITE" id="PS52015">
    <property type="entry name" value="TONB_CTD"/>
    <property type="match status" value="1"/>
</dbReference>
<dbReference type="Proteomes" id="UP000198598">
    <property type="component" value="Unassembled WGS sequence"/>
</dbReference>
<organism evidence="12 13">
    <name type="scientific">Spirosoma endophyticum</name>
    <dbReference type="NCBI Taxonomy" id="662367"/>
    <lineage>
        <taxon>Bacteria</taxon>
        <taxon>Pseudomonadati</taxon>
        <taxon>Bacteroidota</taxon>
        <taxon>Cytophagia</taxon>
        <taxon>Cytophagales</taxon>
        <taxon>Cytophagaceae</taxon>
        <taxon>Spirosoma</taxon>
    </lineage>
</organism>
<protein>
    <submittedName>
        <fullName evidence="12">TonB family C-terminal domain-containing protein</fullName>
    </submittedName>
</protein>
<evidence type="ECO:0000259" key="11">
    <source>
        <dbReference type="PROSITE" id="PS52015"/>
    </source>
</evidence>
<dbReference type="NCBIfam" id="TIGR01352">
    <property type="entry name" value="tonB_Cterm"/>
    <property type="match status" value="2"/>
</dbReference>
<comment type="subcellular location">
    <subcellularLocation>
        <location evidence="1">Cell inner membrane</location>
        <topology evidence="1">Single-pass membrane protein</topology>
        <orientation evidence="1">Periplasmic side</orientation>
    </subcellularLocation>
</comment>
<dbReference type="RefSeq" id="WP_093826786.1">
    <property type="nucleotide sequence ID" value="NZ_FOLQ01000004.1"/>
</dbReference>
<keyword evidence="3" id="KW-0813">Transport</keyword>
<evidence type="ECO:0000313" key="12">
    <source>
        <dbReference type="EMBL" id="SFD29906.1"/>
    </source>
</evidence>
<name>A0A1I1R6E5_9BACT</name>
<dbReference type="EMBL" id="FOLQ01000004">
    <property type="protein sequence ID" value="SFD29906.1"/>
    <property type="molecule type" value="Genomic_DNA"/>
</dbReference>
<evidence type="ECO:0000256" key="7">
    <source>
        <dbReference type="ARBA" id="ARBA00022927"/>
    </source>
</evidence>
<dbReference type="PANTHER" id="PTHR33446">
    <property type="entry name" value="PROTEIN TONB-RELATED"/>
    <property type="match status" value="1"/>
</dbReference>
<evidence type="ECO:0000256" key="10">
    <source>
        <dbReference type="SAM" id="SignalP"/>
    </source>
</evidence>
<evidence type="ECO:0000256" key="1">
    <source>
        <dbReference type="ARBA" id="ARBA00004383"/>
    </source>
</evidence>
<proteinExistence type="inferred from homology"/>
<dbReference type="GO" id="GO:0055085">
    <property type="term" value="P:transmembrane transport"/>
    <property type="evidence" value="ECO:0007669"/>
    <property type="project" value="InterPro"/>
</dbReference>
<evidence type="ECO:0000256" key="8">
    <source>
        <dbReference type="ARBA" id="ARBA00022989"/>
    </source>
</evidence>
<dbReference type="InterPro" id="IPR006260">
    <property type="entry name" value="TonB/TolA_C"/>
</dbReference>
<reference evidence="12 13" key="1">
    <citation type="submission" date="2016-10" db="EMBL/GenBank/DDBJ databases">
        <authorList>
            <person name="de Groot N.N."/>
        </authorList>
    </citation>
    <scope>NUCLEOTIDE SEQUENCE [LARGE SCALE GENOMIC DNA]</scope>
    <source>
        <strain evidence="12 13">DSM 26130</strain>
    </source>
</reference>
<dbReference type="PANTHER" id="PTHR33446:SF2">
    <property type="entry name" value="PROTEIN TONB"/>
    <property type="match status" value="1"/>
</dbReference>
<dbReference type="GO" id="GO:0015031">
    <property type="term" value="P:protein transport"/>
    <property type="evidence" value="ECO:0007669"/>
    <property type="project" value="UniProtKB-KW"/>
</dbReference>
<dbReference type="Pfam" id="PF03544">
    <property type="entry name" value="TonB_C"/>
    <property type="match status" value="2"/>
</dbReference>
<keyword evidence="6" id="KW-0812">Transmembrane</keyword>
<accession>A0A1I1R6E5</accession>
<keyword evidence="13" id="KW-1185">Reference proteome</keyword>
<evidence type="ECO:0000256" key="2">
    <source>
        <dbReference type="ARBA" id="ARBA00006555"/>
    </source>
</evidence>
<evidence type="ECO:0000256" key="6">
    <source>
        <dbReference type="ARBA" id="ARBA00022692"/>
    </source>
</evidence>
<feature type="signal peptide" evidence="10">
    <location>
        <begin position="1"/>
        <end position="18"/>
    </location>
</feature>
<gene>
    <name evidence="12" type="ORF">SAMN05216167_104267</name>
</gene>
<sequence>MKNWLFLLPLLLGSSLLAQTTPYAEFEVDSVASPRGGMVFYNTFIQTSLRKPISAQAEGVGGKVILSGIIETDGHIADVNVIKSFRPDCDREAMRVFKLFNAWKPAQKNGQPVRQKVTMLILFQPNTPFAYKNGAKITYFGADSKAIADSTQATYKQVAPIDSNGVSMGDIITYELKGKRWKEYFKMPLVRRKNSAVNYPTGITYTVGNQNYQQQWEGNLFLLNEAGIILNQSFYREGKRIGSGMRYHTNGSIAEKSDELDMKIASMTWYPNGQIRQIKTTSKVELMGNNDPELVTAFWDSTGRQNVVEGNGRVTYQNQMLSKNDTTRHTLFVEQGLYENGVKQGLWTGRYIDGSYLYEEIYAKGGLQAGKGWSAGVDTVRYTSLGQQSEFPGGMKGLAQFLNQNLSYPVSAQKAGAQGRVFVSFVVCTDGTLCDYEVLKGVQSDLDREAVQVVQKMSGKWTPGVQRGQKVRVKYNLPINFSLN</sequence>